<dbReference type="InterPro" id="IPR012000">
    <property type="entry name" value="Thiamin_PyroP_enz_cen_dom"/>
</dbReference>
<dbReference type="SUPFAM" id="SSF52518">
    <property type="entry name" value="Thiamin diphosphate-binding fold (THDP-binding)"/>
    <property type="match status" value="2"/>
</dbReference>
<dbReference type="InterPro" id="IPR029061">
    <property type="entry name" value="THDP-binding"/>
</dbReference>
<name>A0A6B1DAE4_9CHLR</name>
<feature type="domain" description="Thiamine pyrophosphate enzyme N-terminal TPP-binding" evidence="7">
    <location>
        <begin position="4"/>
        <end position="116"/>
    </location>
</feature>
<dbReference type="CDD" id="cd07035">
    <property type="entry name" value="TPP_PYR_POX_like"/>
    <property type="match status" value="1"/>
</dbReference>
<dbReference type="GO" id="GO:0050660">
    <property type="term" value="F:flavin adenine dinucleotide binding"/>
    <property type="evidence" value="ECO:0007669"/>
    <property type="project" value="TreeGrafter"/>
</dbReference>
<accession>A0A6B1DAE4</accession>
<dbReference type="Pfam" id="PF00205">
    <property type="entry name" value="TPP_enzyme_M"/>
    <property type="match status" value="1"/>
</dbReference>
<dbReference type="GO" id="GO:0005948">
    <property type="term" value="C:acetolactate synthase complex"/>
    <property type="evidence" value="ECO:0007669"/>
    <property type="project" value="TreeGrafter"/>
</dbReference>
<evidence type="ECO:0000259" key="6">
    <source>
        <dbReference type="Pfam" id="PF02775"/>
    </source>
</evidence>
<feature type="domain" description="Thiamine pyrophosphate enzyme TPP-binding" evidence="6">
    <location>
        <begin position="392"/>
        <end position="542"/>
    </location>
</feature>
<dbReference type="InterPro" id="IPR012001">
    <property type="entry name" value="Thiamin_PyroP_enz_TPP-bd_dom"/>
</dbReference>
<evidence type="ECO:0000313" key="8">
    <source>
        <dbReference type="EMBL" id="MYC96265.1"/>
    </source>
</evidence>
<dbReference type="Pfam" id="PF02776">
    <property type="entry name" value="TPP_enzyme_N"/>
    <property type="match status" value="1"/>
</dbReference>
<dbReference type="Pfam" id="PF02775">
    <property type="entry name" value="TPP_enzyme_C"/>
    <property type="match status" value="1"/>
</dbReference>
<gene>
    <name evidence="8" type="ORF">F4X14_14980</name>
</gene>
<comment type="cofactor">
    <cofactor evidence="1">
        <name>thiamine diphosphate</name>
        <dbReference type="ChEBI" id="CHEBI:58937"/>
    </cofactor>
</comment>
<feature type="domain" description="Thiamine pyrophosphate enzyme central" evidence="5">
    <location>
        <begin position="196"/>
        <end position="330"/>
    </location>
</feature>
<dbReference type="SUPFAM" id="SSF52467">
    <property type="entry name" value="DHS-like NAD/FAD-binding domain"/>
    <property type="match status" value="1"/>
</dbReference>
<reference evidence="8" key="1">
    <citation type="submission" date="2019-09" db="EMBL/GenBank/DDBJ databases">
        <title>Characterisation of the sponge microbiome using genome-centric metagenomics.</title>
        <authorList>
            <person name="Engelberts J.P."/>
            <person name="Robbins S.J."/>
            <person name="De Goeij J.M."/>
            <person name="Aranda M."/>
            <person name="Bell S.C."/>
            <person name="Webster N.S."/>
        </authorList>
    </citation>
    <scope>NUCLEOTIDE SEQUENCE</scope>
    <source>
        <strain evidence="8">SB0661_bin_32</strain>
    </source>
</reference>
<organism evidence="8">
    <name type="scientific">Caldilineaceae bacterium SB0661_bin_32</name>
    <dbReference type="NCBI Taxonomy" id="2605255"/>
    <lineage>
        <taxon>Bacteria</taxon>
        <taxon>Bacillati</taxon>
        <taxon>Chloroflexota</taxon>
        <taxon>Caldilineae</taxon>
        <taxon>Caldilineales</taxon>
        <taxon>Caldilineaceae</taxon>
    </lineage>
</organism>
<dbReference type="GO" id="GO:0030976">
    <property type="term" value="F:thiamine pyrophosphate binding"/>
    <property type="evidence" value="ECO:0007669"/>
    <property type="project" value="InterPro"/>
</dbReference>
<sequence>MTRMTGARFIAETIDGYGIKHVFFVTNIAARALMEMEKLGIKRIQTHGEKAAAYMADAYARVKRGPGLCMAQSVGAVNLAAGLQDAYLACSPVIALTGRVFQSNQQRHAYQEVDHVNPFSAVTKYSALVTNPDQLPIYLRQAFRSSTSGTPGPVHLDLEGHAGQAVVDQEADAEVIVEETFIQIPPFRPEAETEKVTAALQLLIRAKRPVIVAGGGVTASGAKAELLALAEKLSIPVATSLNAKAMFPADHPLAVGVPGLYSRACANQVLCEADLVFFVGSHTGGQVTYEYQIPPRGTPIIQLDINPEELGRNYPIQVGMHGDVRNSLRRMLVQAETVPARTEWTGRVQELVRRWKESVRDLANSEVEPMRPERLCKELTDYLPSDVILVSDTGHAGIWTGTMIDLQHPDQSYIRCAGSLGWALPAAMGAKCAQPDRPVLCFTGDGGIWYHLSELDTALNNGINTVTLVNNNHSLNQEKHGMERVYGGQSPGSDKLWLFPDTHFADVAESMGCFGITVNKPSELSGALDQAFASGKPAVVDVKTHIDGIAPRAWVPG</sequence>
<dbReference type="InterPro" id="IPR000399">
    <property type="entry name" value="TPP-bd_CS"/>
</dbReference>
<dbReference type="GO" id="GO:0000287">
    <property type="term" value="F:magnesium ion binding"/>
    <property type="evidence" value="ECO:0007669"/>
    <property type="project" value="InterPro"/>
</dbReference>
<dbReference type="GO" id="GO:0003984">
    <property type="term" value="F:acetolactate synthase activity"/>
    <property type="evidence" value="ECO:0007669"/>
    <property type="project" value="TreeGrafter"/>
</dbReference>
<proteinExistence type="inferred from homology"/>
<dbReference type="AlphaFoldDB" id="A0A6B1DAE4"/>
<evidence type="ECO:0000259" key="7">
    <source>
        <dbReference type="Pfam" id="PF02776"/>
    </source>
</evidence>
<evidence type="ECO:0000256" key="4">
    <source>
        <dbReference type="RuleBase" id="RU362132"/>
    </source>
</evidence>
<dbReference type="GO" id="GO:0009099">
    <property type="term" value="P:L-valine biosynthetic process"/>
    <property type="evidence" value="ECO:0007669"/>
    <property type="project" value="TreeGrafter"/>
</dbReference>
<evidence type="ECO:0000256" key="2">
    <source>
        <dbReference type="ARBA" id="ARBA00007812"/>
    </source>
</evidence>
<evidence type="ECO:0000256" key="1">
    <source>
        <dbReference type="ARBA" id="ARBA00001964"/>
    </source>
</evidence>
<comment type="caution">
    <text evidence="8">The sequence shown here is derived from an EMBL/GenBank/DDBJ whole genome shotgun (WGS) entry which is preliminary data.</text>
</comment>
<dbReference type="InterPro" id="IPR011766">
    <property type="entry name" value="TPP_enzyme_TPP-bd"/>
</dbReference>
<dbReference type="InterPro" id="IPR045229">
    <property type="entry name" value="TPP_enz"/>
</dbReference>
<keyword evidence="3 4" id="KW-0786">Thiamine pyrophosphate</keyword>
<dbReference type="InterPro" id="IPR029035">
    <property type="entry name" value="DHS-like_NAD/FAD-binding_dom"/>
</dbReference>
<dbReference type="CDD" id="cd00568">
    <property type="entry name" value="TPP_enzymes"/>
    <property type="match status" value="1"/>
</dbReference>
<dbReference type="Gene3D" id="3.40.50.970">
    <property type="match status" value="2"/>
</dbReference>
<protein>
    <submittedName>
        <fullName evidence="8">Thiamine pyrophosphate-binding protein</fullName>
    </submittedName>
</protein>
<dbReference type="PANTHER" id="PTHR18968">
    <property type="entry name" value="THIAMINE PYROPHOSPHATE ENZYMES"/>
    <property type="match status" value="1"/>
</dbReference>
<dbReference type="GO" id="GO:0009097">
    <property type="term" value="P:isoleucine biosynthetic process"/>
    <property type="evidence" value="ECO:0007669"/>
    <property type="project" value="TreeGrafter"/>
</dbReference>
<evidence type="ECO:0000259" key="5">
    <source>
        <dbReference type="Pfam" id="PF00205"/>
    </source>
</evidence>
<dbReference type="PANTHER" id="PTHR18968:SF13">
    <property type="entry name" value="ACETOLACTATE SYNTHASE CATALYTIC SUBUNIT, MITOCHONDRIAL"/>
    <property type="match status" value="1"/>
</dbReference>
<dbReference type="EMBL" id="VXMH01000076">
    <property type="protein sequence ID" value="MYC96265.1"/>
    <property type="molecule type" value="Genomic_DNA"/>
</dbReference>
<dbReference type="PROSITE" id="PS00187">
    <property type="entry name" value="TPP_ENZYMES"/>
    <property type="match status" value="1"/>
</dbReference>
<evidence type="ECO:0000256" key="3">
    <source>
        <dbReference type="ARBA" id="ARBA00023052"/>
    </source>
</evidence>
<dbReference type="Gene3D" id="3.40.50.1220">
    <property type="entry name" value="TPP-binding domain"/>
    <property type="match status" value="1"/>
</dbReference>
<comment type="similarity">
    <text evidence="2 4">Belongs to the TPP enzyme family.</text>
</comment>